<name>A0A9R0JME8_SPIOL</name>
<proteinExistence type="predicted"/>
<dbReference type="AlphaFoldDB" id="A0A9R0JME8"/>
<dbReference type="GeneID" id="110779981"/>
<reference evidence="1" key="1">
    <citation type="journal article" date="2021" name="Nat. Commun.">
        <title>Genomic analyses provide insights into spinach domestication and the genetic basis of agronomic traits.</title>
        <authorList>
            <person name="Cai X."/>
            <person name="Sun X."/>
            <person name="Xu C."/>
            <person name="Sun H."/>
            <person name="Wang X."/>
            <person name="Ge C."/>
            <person name="Zhang Z."/>
            <person name="Wang Q."/>
            <person name="Fei Z."/>
            <person name="Jiao C."/>
            <person name="Wang Q."/>
        </authorList>
    </citation>
    <scope>NUCLEOTIDE SEQUENCE [LARGE SCALE GENOMIC DNA]</scope>
    <source>
        <strain evidence="1">cv. Varoflay</strain>
    </source>
</reference>
<sequence length="173" mass="18784">MSEIEIQAAVGDEKLILELEMNKEENENDSIQLRSSASGQVVLYTTTANYSKSARLHTIDRHFWSGRALTNFPALPKGYYAVPRQQGTLPQGVKWGIVYADGDDTTARKWVVAFDTAAGKAYAEAGPIGPVDWNVVEVKLGMSGSKSEYTDPALGGTTSAEINGLNARAIFRN</sequence>
<accession>A0A9R0JME8</accession>
<dbReference type="KEGG" id="soe:110779981"/>
<evidence type="ECO:0000313" key="1">
    <source>
        <dbReference type="Proteomes" id="UP000813463"/>
    </source>
</evidence>
<keyword evidence="1" id="KW-1185">Reference proteome</keyword>
<evidence type="ECO:0000313" key="2">
    <source>
        <dbReference type="RefSeq" id="XP_021840115.1"/>
    </source>
</evidence>
<dbReference type="InterPro" id="IPR053085">
    <property type="entry name" value="Jasmonate-induced_protein"/>
</dbReference>
<gene>
    <name evidence="2" type="primary">LOC110779981</name>
</gene>
<dbReference type="PANTHER" id="PTHR36482">
    <property type="entry name" value="OSJNBA0024J22.15 PROTEIN"/>
    <property type="match status" value="1"/>
</dbReference>
<reference evidence="2" key="2">
    <citation type="submission" date="2025-08" db="UniProtKB">
        <authorList>
            <consortium name="RefSeq"/>
        </authorList>
    </citation>
    <scope>IDENTIFICATION</scope>
    <source>
        <tissue evidence="2">Leaf</tissue>
    </source>
</reference>
<dbReference type="RefSeq" id="XP_021840115.1">
    <property type="nucleotide sequence ID" value="XM_021984423.2"/>
</dbReference>
<dbReference type="PANTHER" id="PTHR36482:SF6">
    <property type="entry name" value="JASMONATE-INDUCED PROTEIN HOMOLOG"/>
    <property type="match status" value="1"/>
</dbReference>
<dbReference type="OrthoDB" id="1721350at2759"/>
<dbReference type="Proteomes" id="UP000813463">
    <property type="component" value="Chromosome 4"/>
</dbReference>
<protein>
    <submittedName>
        <fullName evidence="2">Uncharacterized protein</fullName>
    </submittedName>
</protein>
<organism evidence="1 2">
    <name type="scientific">Spinacia oleracea</name>
    <name type="common">Spinach</name>
    <dbReference type="NCBI Taxonomy" id="3562"/>
    <lineage>
        <taxon>Eukaryota</taxon>
        <taxon>Viridiplantae</taxon>
        <taxon>Streptophyta</taxon>
        <taxon>Embryophyta</taxon>
        <taxon>Tracheophyta</taxon>
        <taxon>Spermatophyta</taxon>
        <taxon>Magnoliopsida</taxon>
        <taxon>eudicotyledons</taxon>
        <taxon>Gunneridae</taxon>
        <taxon>Pentapetalae</taxon>
        <taxon>Caryophyllales</taxon>
        <taxon>Chenopodiaceae</taxon>
        <taxon>Chenopodioideae</taxon>
        <taxon>Anserineae</taxon>
        <taxon>Spinacia</taxon>
    </lineage>
</organism>